<sequence>MQFLALAALFGAAIAAPLSLDPNFEETITITAYTLVLQNGGIHNVVFNLTGNDATNLDCRSNDSIEDLSKIYQCGKFANVTNSPYSFGLYATNEDESGYGLRLYHAFGVGIGFYGEGVLNTTCTRFEPVPISPTYCSQTLQNPVARIPIDSKGAFPN</sequence>
<keyword evidence="4 5" id="KW-1015">Disulfide bond</keyword>
<organism evidence="8 9">
    <name type="scientific">Pyrenophora tritici-repentis</name>
    <dbReference type="NCBI Taxonomy" id="45151"/>
    <lineage>
        <taxon>Eukaryota</taxon>
        <taxon>Fungi</taxon>
        <taxon>Dikarya</taxon>
        <taxon>Ascomycota</taxon>
        <taxon>Pezizomycotina</taxon>
        <taxon>Dothideomycetes</taxon>
        <taxon>Pleosporomycetidae</taxon>
        <taxon>Pleosporales</taxon>
        <taxon>Pleosporineae</taxon>
        <taxon>Pleosporaceae</taxon>
        <taxon>Pyrenophora</taxon>
    </lineage>
</organism>
<feature type="domain" description="AA1-like" evidence="7">
    <location>
        <begin position="23"/>
        <end position="149"/>
    </location>
</feature>
<gene>
    <name evidence="8" type="ORF">Ptr86124_009842</name>
</gene>
<proteinExistence type="predicted"/>
<feature type="signal peptide" evidence="6">
    <location>
        <begin position="1"/>
        <end position="15"/>
    </location>
</feature>
<feature type="disulfide bond" evidence="5">
    <location>
        <begin position="59"/>
        <end position="74"/>
    </location>
</feature>
<dbReference type="Proteomes" id="UP000249757">
    <property type="component" value="Unassembled WGS sequence"/>
</dbReference>
<dbReference type="Pfam" id="PF16541">
    <property type="entry name" value="AltA1"/>
    <property type="match status" value="1"/>
</dbReference>
<comment type="caution">
    <text evidence="8">The sequence shown here is derived from an EMBL/GenBank/DDBJ whole genome shotgun (WGS) entry which is preliminary data.</text>
</comment>
<dbReference type="GO" id="GO:0005576">
    <property type="term" value="C:extracellular region"/>
    <property type="evidence" value="ECO:0007669"/>
    <property type="project" value="UniProtKB-SubCell"/>
</dbReference>
<dbReference type="Gene3D" id="2.40.350.20">
    <property type="match status" value="1"/>
</dbReference>
<comment type="subcellular location">
    <subcellularLocation>
        <location evidence="1">Secreted</location>
    </subcellularLocation>
</comment>
<comment type="caution">
    <text evidence="5">Lacks conserved residue(s) required for the propagation of feature annotation.</text>
</comment>
<keyword evidence="2" id="KW-0964">Secreted</keyword>
<dbReference type="InterPro" id="IPR032382">
    <property type="entry name" value="AltA1"/>
</dbReference>
<dbReference type="CDD" id="cd12798">
    <property type="entry name" value="Alt_A1"/>
    <property type="match status" value="1"/>
</dbReference>
<feature type="chain" id="PRO_5037807009" description="AA1-like domain-containing protein" evidence="6">
    <location>
        <begin position="16"/>
        <end position="157"/>
    </location>
</feature>
<keyword evidence="3 6" id="KW-0732">Signal</keyword>
<dbReference type="AlphaFoldDB" id="A0A922SYB9"/>
<evidence type="ECO:0000256" key="5">
    <source>
        <dbReference type="PROSITE-ProRule" id="PRU01243"/>
    </source>
</evidence>
<dbReference type="PROSITE" id="PS51895">
    <property type="entry name" value="AA1"/>
    <property type="match status" value="1"/>
</dbReference>
<evidence type="ECO:0000313" key="9">
    <source>
        <dbReference type="Proteomes" id="UP000249757"/>
    </source>
</evidence>
<evidence type="ECO:0000313" key="8">
    <source>
        <dbReference type="EMBL" id="KAI1511438.1"/>
    </source>
</evidence>
<protein>
    <recommendedName>
        <fullName evidence="7">AA1-like domain-containing protein</fullName>
    </recommendedName>
</protein>
<evidence type="ECO:0000256" key="2">
    <source>
        <dbReference type="ARBA" id="ARBA00022525"/>
    </source>
</evidence>
<evidence type="ECO:0000256" key="3">
    <source>
        <dbReference type="ARBA" id="ARBA00022729"/>
    </source>
</evidence>
<accession>A0A922SYB9</accession>
<evidence type="ECO:0000259" key="7">
    <source>
        <dbReference type="PROSITE" id="PS51895"/>
    </source>
</evidence>
<dbReference type="EMBL" id="NRDI02000014">
    <property type="protein sequence ID" value="KAI1511438.1"/>
    <property type="molecule type" value="Genomic_DNA"/>
</dbReference>
<keyword evidence="9" id="KW-1185">Reference proteome</keyword>
<reference evidence="9" key="1">
    <citation type="journal article" date="2022" name="Microb. Genom.">
        <title>A global pangenome for the wheat fungal pathogen Pyrenophora tritici-repentis and prediction of effector protein structural homology.</title>
        <authorList>
            <person name="Moolhuijzen P.M."/>
            <person name="See P.T."/>
            <person name="Shi G."/>
            <person name="Powell H.R."/>
            <person name="Cockram J."/>
            <person name="Jorgensen L.N."/>
            <person name="Benslimane H."/>
            <person name="Strelkov S.E."/>
            <person name="Turner J."/>
            <person name="Liu Z."/>
            <person name="Moffat C.S."/>
        </authorList>
    </citation>
    <scope>NUCLEOTIDE SEQUENCE [LARGE SCALE GENOMIC DNA]</scope>
</reference>
<name>A0A922SYB9_9PLEO</name>
<evidence type="ECO:0000256" key="1">
    <source>
        <dbReference type="ARBA" id="ARBA00004613"/>
    </source>
</evidence>
<evidence type="ECO:0000256" key="4">
    <source>
        <dbReference type="ARBA" id="ARBA00023157"/>
    </source>
</evidence>
<evidence type="ECO:0000256" key="6">
    <source>
        <dbReference type="SAM" id="SignalP"/>
    </source>
</evidence>
<dbReference type="OrthoDB" id="3928926at2759"/>